<organism evidence="1 2">
    <name type="scientific">Trifolium pratense</name>
    <name type="common">Red clover</name>
    <dbReference type="NCBI Taxonomy" id="57577"/>
    <lineage>
        <taxon>Eukaryota</taxon>
        <taxon>Viridiplantae</taxon>
        <taxon>Streptophyta</taxon>
        <taxon>Embryophyta</taxon>
        <taxon>Tracheophyta</taxon>
        <taxon>Spermatophyta</taxon>
        <taxon>Magnoliopsida</taxon>
        <taxon>eudicotyledons</taxon>
        <taxon>Gunneridae</taxon>
        <taxon>Pentapetalae</taxon>
        <taxon>rosids</taxon>
        <taxon>fabids</taxon>
        <taxon>Fabales</taxon>
        <taxon>Fabaceae</taxon>
        <taxon>Papilionoideae</taxon>
        <taxon>50 kb inversion clade</taxon>
        <taxon>NPAAA clade</taxon>
        <taxon>Hologalegina</taxon>
        <taxon>IRL clade</taxon>
        <taxon>Trifolieae</taxon>
        <taxon>Trifolium</taxon>
    </lineage>
</organism>
<keyword evidence="2" id="KW-1185">Reference proteome</keyword>
<name>A0ACB0M4V5_TRIPR</name>
<evidence type="ECO:0000313" key="2">
    <source>
        <dbReference type="Proteomes" id="UP001177021"/>
    </source>
</evidence>
<protein>
    <submittedName>
        <fullName evidence="1">Uncharacterized protein</fullName>
    </submittedName>
</protein>
<comment type="caution">
    <text evidence="1">The sequence shown here is derived from an EMBL/GenBank/DDBJ whole genome shotgun (WGS) entry which is preliminary data.</text>
</comment>
<accession>A0ACB0M4V5</accession>
<dbReference type="Proteomes" id="UP001177021">
    <property type="component" value="Unassembled WGS sequence"/>
</dbReference>
<dbReference type="EMBL" id="CASHSV030000716">
    <property type="protein sequence ID" value="CAJ2674477.1"/>
    <property type="molecule type" value="Genomic_DNA"/>
</dbReference>
<gene>
    <name evidence="1" type="ORF">MILVUS5_LOCUS37716</name>
</gene>
<proteinExistence type="predicted"/>
<evidence type="ECO:0000313" key="1">
    <source>
        <dbReference type="EMBL" id="CAJ2674477.1"/>
    </source>
</evidence>
<sequence>MDIGDMDVVCPDCGAMIWYYERAKKDPGSNVVRVSFCCKKGKILIPYLEEPPPLIRSLFNGFHPKSSHFFGNIRSYNNMFSFTSLGGRVDTASNDGHGPPHFVIAGQNYHRIGSLLPKHGEFPKFAQLYIYDTQNEVSNRLSHFSSLDSKKALDPLLVAEILAVMDEHNLLVKCFLDLYSMIESQRLSWIRSNQGEIRSDFLAGIEEAISRGDFVASSIGSRIVLPSSFTGGRRYMFNNCQDAMAICKKFGYPDLFLTFTCNPKWPEIQRHMAKSGNYSVYRPDITCRVFQMKLNLMMSDFRKGQFFGRVVASMYTIEFQKRGLPHAHILLWLDPRDKLTTASAIDSVICAELPDKNLFPKLYSTVTNFMIHGPCGNGFTESPCMKDHHRCSKFYPKKFVSHTSFDPSGYPIYRRRDSGHTVIKKEAILDNRSVVPYNPKLMMKYQAHVNIEYCNKSNCIKYLFKYINKGVDRVTATLHTSDDECVDEIQQYYDCRFLCPSESIWRIFAYKIHFRWPPVTRLTFHTQGNQRVVFNDSSNLEKVLKSNNEKGTMFLAWMVANRQYPQGRHLTYSQFPTLFTYDSDGRFWKPRKSGGSVGRLTYIPHGSRELFYLRLLLTAQVGCTSFEDLRMVNGHVHDSFREACADLRLLEDDQDFINAIVEVANIESGYSIRKMFSWFLMSNSMSDPFNVWEQLWEILADGILYQKRRELNLPGELLSLNSLFMFF</sequence>
<reference evidence="1" key="1">
    <citation type="submission" date="2023-10" db="EMBL/GenBank/DDBJ databases">
        <authorList>
            <person name="Rodriguez Cubillos JULIANA M."/>
            <person name="De Vega J."/>
        </authorList>
    </citation>
    <scope>NUCLEOTIDE SEQUENCE</scope>
</reference>